<dbReference type="GO" id="GO:0015385">
    <property type="term" value="F:sodium:proton antiporter activity"/>
    <property type="evidence" value="ECO:0007669"/>
    <property type="project" value="InterPro"/>
</dbReference>
<organism evidence="3 4">
    <name type="scientific">Pythium insidiosum</name>
    <name type="common">Pythiosis disease agent</name>
    <dbReference type="NCBI Taxonomy" id="114742"/>
    <lineage>
        <taxon>Eukaryota</taxon>
        <taxon>Sar</taxon>
        <taxon>Stramenopiles</taxon>
        <taxon>Oomycota</taxon>
        <taxon>Peronosporomycetes</taxon>
        <taxon>Pythiales</taxon>
        <taxon>Pythiaceae</taxon>
        <taxon>Pythium</taxon>
    </lineage>
</organism>
<dbReference type="AlphaFoldDB" id="A0AAD5Q4R6"/>
<dbReference type="InterPro" id="IPR018422">
    <property type="entry name" value="Cation/H_exchanger_CPA1"/>
</dbReference>
<keyword evidence="4" id="KW-1185">Reference proteome</keyword>
<protein>
    <submittedName>
        <fullName evidence="3">Uncharacterized protein</fullName>
    </submittedName>
</protein>
<dbReference type="GO" id="GO:0051453">
    <property type="term" value="P:regulation of intracellular pH"/>
    <property type="evidence" value="ECO:0007669"/>
    <property type="project" value="TreeGrafter"/>
</dbReference>
<comment type="caution">
    <text evidence="3">The sequence shown here is derived from an EMBL/GenBank/DDBJ whole genome shotgun (WGS) entry which is preliminary data.</text>
</comment>
<dbReference type="GO" id="GO:0098719">
    <property type="term" value="P:sodium ion import across plasma membrane"/>
    <property type="evidence" value="ECO:0007669"/>
    <property type="project" value="TreeGrafter"/>
</dbReference>
<keyword evidence="1" id="KW-0813">Transport</keyword>
<dbReference type="GO" id="GO:0015386">
    <property type="term" value="F:potassium:proton antiporter activity"/>
    <property type="evidence" value="ECO:0007669"/>
    <property type="project" value="TreeGrafter"/>
</dbReference>
<evidence type="ECO:0000256" key="1">
    <source>
        <dbReference type="ARBA" id="ARBA00022448"/>
    </source>
</evidence>
<dbReference type="EMBL" id="JAKCXM010001498">
    <property type="protein sequence ID" value="KAJ0390902.1"/>
    <property type="molecule type" value="Genomic_DNA"/>
</dbReference>
<accession>A0AAD5Q4R6</accession>
<dbReference type="PANTHER" id="PTHR10110:SF187">
    <property type="entry name" value="SODIUM_HYDROGEN EXCHANGER"/>
    <property type="match status" value="1"/>
</dbReference>
<dbReference type="GO" id="GO:0005886">
    <property type="term" value="C:plasma membrane"/>
    <property type="evidence" value="ECO:0007669"/>
    <property type="project" value="TreeGrafter"/>
</dbReference>
<dbReference type="Proteomes" id="UP001209570">
    <property type="component" value="Unassembled WGS sequence"/>
</dbReference>
<evidence type="ECO:0000313" key="4">
    <source>
        <dbReference type="Proteomes" id="UP001209570"/>
    </source>
</evidence>
<dbReference type="PANTHER" id="PTHR10110">
    <property type="entry name" value="SODIUM/HYDROGEN EXCHANGER"/>
    <property type="match status" value="1"/>
</dbReference>
<gene>
    <name evidence="3" type="ORF">P43SY_010771</name>
</gene>
<evidence type="ECO:0000256" key="2">
    <source>
        <dbReference type="ARBA" id="ARBA00023065"/>
    </source>
</evidence>
<reference evidence="3" key="1">
    <citation type="submission" date="2021-12" db="EMBL/GenBank/DDBJ databases">
        <title>Prjna785345.</title>
        <authorList>
            <person name="Rujirawat T."/>
            <person name="Krajaejun T."/>
        </authorList>
    </citation>
    <scope>NUCLEOTIDE SEQUENCE</scope>
    <source>
        <strain evidence="3">Pi057C3</strain>
    </source>
</reference>
<evidence type="ECO:0000313" key="3">
    <source>
        <dbReference type="EMBL" id="KAJ0390902.1"/>
    </source>
</evidence>
<name>A0AAD5Q4R6_PYTIN</name>
<sequence length="90" mass="9983">MVLLHRILTCSFTCKNTNIKGYPAYEITLLFLYAYGSYALAEVMKLSGIMSFCGITMAHYNSSNLSKGSQVDERYLKPIFGGKSEHVSSA</sequence>
<proteinExistence type="predicted"/>
<keyword evidence="2" id="KW-0406">Ion transport</keyword>